<dbReference type="Proteomes" id="UP001529256">
    <property type="component" value="Unassembled WGS sequence"/>
</dbReference>
<evidence type="ECO:0000259" key="1">
    <source>
        <dbReference type="Pfam" id="PF01408"/>
    </source>
</evidence>
<dbReference type="EMBL" id="JAUDEA010000016">
    <property type="protein sequence ID" value="MDM8271731.1"/>
    <property type="molecule type" value="Genomic_DNA"/>
</dbReference>
<dbReference type="PANTHER" id="PTHR43054:SF1">
    <property type="entry name" value="SCYLLO-INOSITOL 2-DEHYDROGENASE (NADP(+)) IOLU"/>
    <property type="match status" value="1"/>
</dbReference>
<reference evidence="3" key="2">
    <citation type="submission" date="2023-06" db="EMBL/GenBank/DDBJ databases">
        <title>Identification and characterization of horizontal gene transfer across gut microbiota members of farm animals based on homology search.</title>
        <authorList>
            <person name="Zeman M."/>
            <person name="Kubasova T."/>
            <person name="Jahodarova E."/>
            <person name="Nykrynova M."/>
            <person name="Rychlik I."/>
        </authorList>
    </citation>
    <scope>NUCLEOTIDE SEQUENCE [LARGE SCALE GENOMIC DNA]</scope>
    <source>
        <strain evidence="3">153_Feed</strain>
    </source>
</reference>
<reference evidence="2 3" key="1">
    <citation type="submission" date="2023-06" db="EMBL/GenBank/DDBJ databases">
        <title>Identification and characterization of horizontal gene transfer across gut microbiota members of farm animals based on homology search.</title>
        <authorList>
            <person name="Schwarzerova J."/>
            <person name="Nykrynova M."/>
            <person name="Jureckova K."/>
            <person name="Cejkova D."/>
            <person name="Rychlik I."/>
        </authorList>
    </citation>
    <scope>NUCLEOTIDE SEQUENCE [LARGE SCALE GENOMIC DNA]</scope>
    <source>
        <strain evidence="2 3">153_Feed</strain>
    </source>
</reference>
<comment type="caution">
    <text evidence="2">The sequence shown here is derived from an EMBL/GenBank/DDBJ whole genome shotgun (WGS) entry which is preliminary data.</text>
</comment>
<gene>
    <name evidence="2" type="ORF">QUW25_08650</name>
</gene>
<evidence type="ECO:0000313" key="3">
    <source>
        <dbReference type="Proteomes" id="UP001529256"/>
    </source>
</evidence>
<accession>A0ABT7V6U5</accession>
<reference evidence="2 3" key="3">
    <citation type="submission" date="2023-06" db="EMBL/GenBank/DDBJ databases">
        <authorList>
            <person name="Zeman M."/>
            <person name="Kubasova T."/>
            <person name="Jahodarova E."/>
            <person name="Nykrynova M."/>
            <person name="Rychlik I."/>
        </authorList>
    </citation>
    <scope>NUCLEOTIDE SEQUENCE [LARGE SCALE GENOMIC DNA]</scope>
    <source>
        <strain evidence="2 3">153_Feed</strain>
    </source>
</reference>
<name>A0ABT7V6U5_9ACTN</name>
<dbReference type="InterPro" id="IPR036291">
    <property type="entry name" value="NAD(P)-bd_dom_sf"/>
</dbReference>
<protein>
    <submittedName>
        <fullName evidence="2">Gfo/Idh/MocA family oxidoreductase</fullName>
    </submittedName>
</protein>
<feature type="domain" description="Gfo/Idh/MocA-like oxidoreductase N-terminal" evidence="1">
    <location>
        <begin position="2"/>
        <end position="117"/>
    </location>
</feature>
<organism evidence="2 3">
    <name type="scientific">Thermophilibacter provencensis</name>
    <dbReference type="NCBI Taxonomy" id="1852386"/>
    <lineage>
        <taxon>Bacteria</taxon>
        <taxon>Bacillati</taxon>
        <taxon>Actinomycetota</taxon>
        <taxon>Coriobacteriia</taxon>
        <taxon>Coriobacteriales</taxon>
        <taxon>Atopobiaceae</taxon>
        <taxon>Thermophilibacter</taxon>
    </lineage>
</organism>
<dbReference type="SUPFAM" id="SSF55347">
    <property type="entry name" value="Glyceraldehyde-3-phosphate dehydrogenase-like, C-terminal domain"/>
    <property type="match status" value="1"/>
</dbReference>
<dbReference type="Gene3D" id="3.40.50.720">
    <property type="entry name" value="NAD(P)-binding Rossmann-like Domain"/>
    <property type="match status" value="1"/>
</dbReference>
<dbReference type="PANTHER" id="PTHR43054">
    <property type="match status" value="1"/>
</dbReference>
<evidence type="ECO:0000313" key="2">
    <source>
        <dbReference type="EMBL" id="MDM8271731.1"/>
    </source>
</evidence>
<dbReference type="Gene3D" id="3.30.360.10">
    <property type="entry name" value="Dihydrodipicolinate Reductase, domain 2"/>
    <property type="match status" value="1"/>
</dbReference>
<dbReference type="InterPro" id="IPR000683">
    <property type="entry name" value="Gfo/Idh/MocA-like_OxRdtase_N"/>
</dbReference>
<keyword evidence="3" id="KW-1185">Reference proteome</keyword>
<sequence length="351" mass="37771">MLRFATIGTSGICERFCDALAQSEGAELVGTYSRDLARARSFGEPRGASSFFDSLDELARSPEVDAVYVASPNALHAPQALKMIVGGKHVLVEKAFASNEREARGVFDAARAAGVVALEATRNLHTPTFSAIEKIVAHELGPVRLATLRFSKVTSRMGRLLAGERINIFDPRMSAGALMDIGVYCVEPAIALFGKPDVVRALSVTSVVPGCAPDDPCSAIDLAGEALLGYGDKVVSLSYGKTSDDVLPSQVEGERATLTWEPTSGPVDLRLYEHEDKGQVFRVESARGRRLEVPMPENDMVCEIDDFVAAVLGDERALAARERFERVTLDSLAVMDQIRSQAGVRFPADLG</sequence>
<proteinExistence type="predicted"/>
<dbReference type="Pfam" id="PF01408">
    <property type="entry name" value="GFO_IDH_MocA"/>
    <property type="match status" value="1"/>
</dbReference>
<dbReference type="SUPFAM" id="SSF51735">
    <property type="entry name" value="NAD(P)-binding Rossmann-fold domains"/>
    <property type="match status" value="1"/>
</dbReference>
<dbReference type="RefSeq" id="WP_289511808.1">
    <property type="nucleotide sequence ID" value="NZ_JAUDEA010000016.1"/>
</dbReference>